<accession>A0A812LGG1</accession>
<keyword evidence="3" id="KW-0175">Coiled coil</keyword>
<feature type="region of interest" description="Disordered" evidence="4">
    <location>
        <begin position="602"/>
        <end position="645"/>
    </location>
</feature>
<dbReference type="InterPro" id="IPR000408">
    <property type="entry name" value="Reg_chr_condens"/>
</dbReference>
<dbReference type="PROSITE" id="PS00626">
    <property type="entry name" value="RCC1_2"/>
    <property type="match status" value="2"/>
</dbReference>
<evidence type="ECO:0000256" key="3">
    <source>
        <dbReference type="SAM" id="Coils"/>
    </source>
</evidence>
<feature type="coiled-coil region" evidence="3">
    <location>
        <begin position="568"/>
        <end position="595"/>
    </location>
</feature>
<dbReference type="Pfam" id="PF13540">
    <property type="entry name" value="RCC1_2"/>
    <property type="match status" value="1"/>
</dbReference>
<dbReference type="PANTHER" id="PTHR22870">
    <property type="entry name" value="REGULATOR OF CHROMOSOME CONDENSATION"/>
    <property type="match status" value="1"/>
</dbReference>
<dbReference type="AlphaFoldDB" id="A0A812LGG1"/>
<feature type="repeat" description="RCC1" evidence="2">
    <location>
        <begin position="27"/>
        <end position="76"/>
    </location>
</feature>
<evidence type="ECO:0000256" key="4">
    <source>
        <dbReference type="SAM" id="MobiDB-lite"/>
    </source>
</evidence>
<gene>
    <name evidence="5" type="primary">UVR8</name>
    <name evidence="5" type="ORF">SNAT2548_LOCUS11346</name>
</gene>
<dbReference type="InterPro" id="IPR009091">
    <property type="entry name" value="RCC1/BLIP-II"/>
</dbReference>
<evidence type="ECO:0000313" key="6">
    <source>
        <dbReference type="Proteomes" id="UP000604046"/>
    </source>
</evidence>
<feature type="repeat" description="RCC1" evidence="2">
    <location>
        <begin position="77"/>
        <end position="128"/>
    </location>
</feature>
<feature type="repeat" description="RCC1" evidence="2">
    <location>
        <begin position="129"/>
        <end position="180"/>
    </location>
</feature>
<keyword evidence="1" id="KW-0677">Repeat</keyword>
<comment type="caution">
    <text evidence="5">The sequence shown here is derived from an EMBL/GenBank/DDBJ whole genome shotgun (WGS) entry which is preliminary data.</text>
</comment>
<reference evidence="5" key="1">
    <citation type="submission" date="2021-02" db="EMBL/GenBank/DDBJ databases">
        <authorList>
            <person name="Dougan E. K."/>
            <person name="Rhodes N."/>
            <person name="Thang M."/>
            <person name="Chan C."/>
        </authorList>
    </citation>
    <scope>NUCLEOTIDE SEQUENCE</scope>
</reference>
<sequence length="645" mass="69270">MDPGSSLHRYCRVAAGGAHSLVVTERCDVLAWGSNSHGQIGNSSLEDVLFPTVVVEPGHARYVFAGRQFSLMIDVDGWLWGWGCNEDSILGIPTAIEKQQTPVKLDTGGRKIKHVSGGWKHILAVCEDGQLMSWGNNDYGQLGDGSTQKRREPAVTALPGGAKAAAVSAGWYHSLVLTDTGEVLGCGMGYGATSQGAGEQFVQVVRAGVSMISAGSTHNLAVTRTGTVLAWGANDHGQVGNSLLDFQATPCAVCRKQLIVAAGGSHSFCATDEYRASAWGHGVMPADDRTLDCPARYSVPEPTPLDLPDGAFSIAAGDSHTVIVGALGQVGAYGSNMCGQVGNNSMIDVGRWIEILPSGTVEVISQEARMAAAMKGPAEEYMLDNQPHDPGAETQAVQLSLGPRTGNVPAVAWRPARRPISQPGLCHVEKPEGCRAIEQYSPKVFTTTEKRHLRQVESKVEIQDKPSGKRTVYRENGLRALDQPAWEIDVTTEMARKARVDGLQGQRNWIGCKAGGDKCYRFPEYAPSFHKAGGLIPGSTFHRGMCKKTQPRNSSSVVIIVETTGSRIATKSYQEKQLEREVEEAQAEVVALTQSWENQTLKDCDTSYREPLDSDEEGAKNDEPAVTDVKKNETGKKANSGKKAK</sequence>
<dbReference type="EMBL" id="CAJNDS010001003">
    <property type="protein sequence ID" value="CAE7243826.1"/>
    <property type="molecule type" value="Genomic_DNA"/>
</dbReference>
<name>A0A812LGG1_9DINO</name>
<evidence type="ECO:0000313" key="5">
    <source>
        <dbReference type="EMBL" id="CAE7243826.1"/>
    </source>
</evidence>
<dbReference type="Gene3D" id="2.130.10.30">
    <property type="entry name" value="Regulator of chromosome condensation 1/beta-lactamase-inhibitor protein II"/>
    <property type="match status" value="2"/>
</dbReference>
<dbReference type="PANTHER" id="PTHR22870:SF360">
    <property type="entry name" value="ULTRAVIOLET-B RECEPTOR UVR8"/>
    <property type="match status" value="1"/>
</dbReference>
<dbReference type="SUPFAM" id="SSF50985">
    <property type="entry name" value="RCC1/BLIP-II"/>
    <property type="match status" value="2"/>
</dbReference>
<dbReference type="Proteomes" id="UP000604046">
    <property type="component" value="Unassembled WGS sequence"/>
</dbReference>
<feature type="compositionally biased region" description="Basic and acidic residues" evidence="4">
    <location>
        <begin position="602"/>
        <end position="636"/>
    </location>
</feature>
<organism evidence="5 6">
    <name type="scientific">Symbiodinium natans</name>
    <dbReference type="NCBI Taxonomy" id="878477"/>
    <lineage>
        <taxon>Eukaryota</taxon>
        <taxon>Sar</taxon>
        <taxon>Alveolata</taxon>
        <taxon>Dinophyceae</taxon>
        <taxon>Suessiales</taxon>
        <taxon>Symbiodiniaceae</taxon>
        <taxon>Symbiodinium</taxon>
    </lineage>
</organism>
<proteinExistence type="predicted"/>
<dbReference type="PROSITE" id="PS50012">
    <property type="entry name" value="RCC1_3"/>
    <property type="match status" value="4"/>
</dbReference>
<dbReference type="OrthoDB" id="429475at2759"/>
<keyword evidence="6" id="KW-1185">Reference proteome</keyword>
<feature type="repeat" description="RCC1" evidence="2">
    <location>
        <begin position="226"/>
        <end position="273"/>
    </location>
</feature>
<dbReference type="PRINTS" id="PR00633">
    <property type="entry name" value="RCCNDNSATION"/>
</dbReference>
<protein>
    <submittedName>
        <fullName evidence="5">UVR8 protein</fullName>
    </submittedName>
</protein>
<evidence type="ECO:0000256" key="2">
    <source>
        <dbReference type="PROSITE-ProRule" id="PRU00235"/>
    </source>
</evidence>
<evidence type="ECO:0000256" key="1">
    <source>
        <dbReference type="ARBA" id="ARBA00022737"/>
    </source>
</evidence>
<dbReference type="Pfam" id="PF00415">
    <property type="entry name" value="RCC1"/>
    <property type="match status" value="3"/>
</dbReference>
<dbReference type="InterPro" id="IPR051210">
    <property type="entry name" value="Ub_ligase/GEF_domain"/>
</dbReference>